<feature type="domain" description="CBS" evidence="10">
    <location>
        <begin position="140"/>
        <end position="203"/>
    </location>
</feature>
<organism evidence="11 12">
    <name type="scientific">Porcincola intestinalis</name>
    <dbReference type="NCBI Taxonomy" id="2606632"/>
    <lineage>
        <taxon>Bacteria</taxon>
        <taxon>Bacillati</taxon>
        <taxon>Bacillota</taxon>
        <taxon>Clostridia</taxon>
        <taxon>Lachnospirales</taxon>
        <taxon>Lachnospiraceae</taxon>
        <taxon>Porcincola</taxon>
    </lineage>
</organism>
<dbReference type="Gene3D" id="1.10.357.20">
    <property type="entry name" value="SLC41 divalent cation transporters, integral membrane domain"/>
    <property type="match status" value="1"/>
</dbReference>
<dbReference type="GO" id="GO:0015095">
    <property type="term" value="F:magnesium ion transmembrane transporter activity"/>
    <property type="evidence" value="ECO:0007669"/>
    <property type="project" value="UniProtKB-UniRule"/>
</dbReference>
<dbReference type="PANTHER" id="PTHR43773">
    <property type="entry name" value="MAGNESIUM TRANSPORTER MGTE"/>
    <property type="match status" value="1"/>
</dbReference>
<dbReference type="PROSITE" id="PS51371">
    <property type="entry name" value="CBS"/>
    <property type="match status" value="2"/>
</dbReference>
<evidence type="ECO:0000256" key="9">
    <source>
        <dbReference type="RuleBase" id="RU362011"/>
    </source>
</evidence>
<protein>
    <recommendedName>
        <fullName evidence="9">Magnesium transporter MgtE</fullName>
    </recommendedName>
</protein>
<evidence type="ECO:0000256" key="4">
    <source>
        <dbReference type="ARBA" id="ARBA00022692"/>
    </source>
</evidence>
<keyword evidence="4 9" id="KW-0812">Transmembrane</keyword>
<dbReference type="EMBL" id="VULZ01000009">
    <property type="protein sequence ID" value="MSS15194.1"/>
    <property type="molecule type" value="Genomic_DNA"/>
</dbReference>
<dbReference type="Gene3D" id="3.10.580.10">
    <property type="entry name" value="CBS-domain"/>
    <property type="match status" value="1"/>
</dbReference>
<evidence type="ECO:0000313" key="12">
    <source>
        <dbReference type="Proteomes" id="UP000481852"/>
    </source>
</evidence>
<dbReference type="Pfam" id="PF00571">
    <property type="entry name" value="CBS"/>
    <property type="match status" value="2"/>
</dbReference>
<evidence type="ECO:0000259" key="10">
    <source>
        <dbReference type="PROSITE" id="PS51371"/>
    </source>
</evidence>
<comment type="subcellular location">
    <subcellularLocation>
        <location evidence="9">Cell membrane</location>
        <topology evidence="9">Multi-pass membrane protein</topology>
    </subcellularLocation>
    <subcellularLocation>
        <location evidence="1">Membrane</location>
        <topology evidence="1">Multi-pass membrane protein</topology>
    </subcellularLocation>
</comment>
<dbReference type="InterPro" id="IPR006669">
    <property type="entry name" value="MgtE_transporter"/>
</dbReference>
<dbReference type="SUPFAM" id="SSF161093">
    <property type="entry name" value="MgtE membrane domain-like"/>
    <property type="match status" value="1"/>
</dbReference>
<dbReference type="Pfam" id="PF01769">
    <property type="entry name" value="MgtE"/>
    <property type="match status" value="1"/>
</dbReference>
<evidence type="ECO:0000256" key="7">
    <source>
        <dbReference type="ARBA" id="ARBA00023136"/>
    </source>
</evidence>
<proteinExistence type="inferred from homology"/>
<dbReference type="InterPro" id="IPR000644">
    <property type="entry name" value="CBS_dom"/>
</dbReference>
<dbReference type="Gene3D" id="1.25.60.10">
    <property type="entry name" value="MgtE N-terminal domain-like"/>
    <property type="match status" value="1"/>
</dbReference>
<keyword evidence="7 9" id="KW-0472">Membrane</keyword>
<feature type="domain" description="CBS" evidence="10">
    <location>
        <begin position="204"/>
        <end position="260"/>
    </location>
</feature>
<feature type="transmembrane region" description="Helical" evidence="9">
    <location>
        <begin position="387"/>
        <end position="409"/>
    </location>
</feature>
<evidence type="ECO:0000256" key="5">
    <source>
        <dbReference type="ARBA" id="ARBA00022842"/>
    </source>
</evidence>
<dbReference type="PANTHER" id="PTHR43773:SF1">
    <property type="entry name" value="MAGNESIUM TRANSPORTER MGTE"/>
    <property type="match status" value="1"/>
</dbReference>
<dbReference type="NCBIfam" id="TIGR00400">
    <property type="entry name" value="mgtE"/>
    <property type="match status" value="1"/>
</dbReference>
<dbReference type="GO" id="GO:0005886">
    <property type="term" value="C:plasma membrane"/>
    <property type="evidence" value="ECO:0007669"/>
    <property type="project" value="UniProtKB-SubCell"/>
</dbReference>
<feature type="transmembrane region" description="Helical" evidence="9">
    <location>
        <begin position="286"/>
        <end position="304"/>
    </location>
</feature>
<dbReference type="SMART" id="SM00924">
    <property type="entry name" value="MgtE_N"/>
    <property type="match status" value="1"/>
</dbReference>
<dbReference type="Pfam" id="PF03448">
    <property type="entry name" value="MgtE_N"/>
    <property type="match status" value="1"/>
</dbReference>
<dbReference type="InterPro" id="IPR036739">
    <property type="entry name" value="SLC41_membr_dom_sf"/>
</dbReference>
<keyword evidence="9" id="KW-1003">Cell membrane</keyword>
<dbReference type="Proteomes" id="UP000481852">
    <property type="component" value="Unassembled WGS sequence"/>
</dbReference>
<evidence type="ECO:0000256" key="1">
    <source>
        <dbReference type="ARBA" id="ARBA00004141"/>
    </source>
</evidence>
<keyword evidence="6 9" id="KW-1133">Transmembrane helix</keyword>
<comment type="caution">
    <text evidence="11">The sequence shown here is derived from an EMBL/GenBank/DDBJ whole genome shotgun (WGS) entry which is preliminary data.</text>
</comment>
<evidence type="ECO:0000256" key="3">
    <source>
        <dbReference type="ARBA" id="ARBA00022448"/>
    </source>
</evidence>
<accession>A0A6L5X8W8</accession>
<keyword evidence="12" id="KW-1185">Reference proteome</keyword>
<comment type="subunit">
    <text evidence="9">Homodimer.</text>
</comment>
<keyword evidence="8" id="KW-0129">CBS domain</keyword>
<feature type="transmembrane region" description="Helical" evidence="9">
    <location>
        <begin position="360"/>
        <end position="381"/>
    </location>
</feature>
<dbReference type="GO" id="GO:0046872">
    <property type="term" value="F:metal ion binding"/>
    <property type="evidence" value="ECO:0007669"/>
    <property type="project" value="UniProtKB-KW"/>
</dbReference>
<dbReference type="SUPFAM" id="SSF54631">
    <property type="entry name" value="CBS-domain pair"/>
    <property type="match status" value="1"/>
</dbReference>
<evidence type="ECO:0000313" key="11">
    <source>
        <dbReference type="EMBL" id="MSS15194.1"/>
    </source>
</evidence>
<evidence type="ECO:0000256" key="2">
    <source>
        <dbReference type="ARBA" id="ARBA00009749"/>
    </source>
</evidence>
<dbReference type="SUPFAM" id="SSF158791">
    <property type="entry name" value="MgtE N-terminal domain-like"/>
    <property type="match status" value="1"/>
</dbReference>
<dbReference type="AlphaFoldDB" id="A0A6L5X8W8"/>
<dbReference type="InterPro" id="IPR006667">
    <property type="entry name" value="SLC41_membr_dom"/>
</dbReference>
<dbReference type="InterPro" id="IPR038076">
    <property type="entry name" value="MgtE_N_sf"/>
</dbReference>
<keyword evidence="5 9" id="KW-0460">Magnesium</keyword>
<feature type="transmembrane region" description="Helical" evidence="9">
    <location>
        <begin position="310"/>
        <end position="339"/>
    </location>
</feature>
<dbReference type="SMART" id="SM00116">
    <property type="entry name" value="CBS"/>
    <property type="match status" value="2"/>
</dbReference>
<evidence type="ECO:0000256" key="8">
    <source>
        <dbReference type="PROSITE-ProRule" id="PRU00703"/>
    </source>
</evidence>
<gene>
    <name evidence="11" type="primary">mgtE</name>
    <name evidence="11" type="ORF">FYJ35_09135</name>
</gene>
<keyword evidence="9" id="KW-0479">Metal-binding</keyword>
<reference evidence="11 12" key="1">
    <citation type="submission" date="2019-08" db="EMBL/GenBank/DDBJ databases">
        <title>In-depth cultivation of the pig gut microbiome towards novel bacterial diversity and tailored functional studies.</title>
        <authorList>
            <person name="Wylensek D."/>
            <person name="Hitch T.C.A."/>
            <person name="Clavel T."/>
        </authorList>
    </citation>
    <scope>NUCLEOTIDE SEQUENCE [LARGE SCALE GENOMIC DNA]</scope>
    <source>
        <strain evidence="11 12">Oil+RF-744-WCA-WT-11</strain>
    </source>
</reference>
<dbReference type="InterPro" id="IPR046342">
    <property type="entry name" value="CBS_dom_sf"/>
</dbReference>
<dbReference type="InterPro" id="IPR006668">
    <property type="entry name" value="Mg_transptr_MgtE_intracell_dom"/>
</dbReference>
<keyword evidence="3 9" id="KW-0813">Transport</keyword>
<sequence length="452" mass="49575">MREDSDVAADYNEIFRLLTSGKPDNIQKLVDETHPADVLQAVQDIGDEDYRYLLVLPDDYLADVIDEAEDDDKYEILKVIDPGRIGSVLNRMSVDEIADLIRELEDDNKDAVVKSLLRGRTKTDVTKLLKYDEETAGGIMTTQFIAIYASNTVMRALNYLKTEVNAETSWYLYVVDKVTYKLMGVVSLRDLVMAPFDTLISDIMNDNVISVRTDLDQEAVARLFTKYGYAALPVVDENGRMVGIVTVDDVIDVINEEATEDIHRMGGIDKEEKIDGSVKDAVRSRLPWLVVNLATAILASSVIAKFNGTISQIVALSAVMTIISGMGGNAGTQSLTIVVRALSLNEIEKENGLRILGKEIVTGLINGLVIGALVSIIALFYDFNPWFGLISGVAMILNMLAAALAGYLIPIILEKVHVDPAIASSVFVTTVTDCLGFFFLLGLATIAMPHLR</sequence>
<evidence type="ECO:0000256" key="6">
    <source>
        <dbReference type="ARBA" id="ARBA00022989"/>
    </source>
</evidence>
<feature type="transmembrane region" description="Helical" evidence="9">
    <location>
        <begin position="421"/>
        <end position="448"/>
    </location>
</feature>
<name>A0A6L5X8W8_9FIRM</name>
<dbReference type="CDD" id="cd04606">
    <property type="entry name" value="CBS_pair_Mg_transporter"/>
    <property type="match status" value="1"/>
</dbReference>
<comment type="similarity">
    <text evidence="2 9">Belongs to the SLC41A transporter family.</text>
</comment>
<comment type="function">
    <text evidence="9">Acts as a magnesium transporter.</text>
</comment>